<dbReference type="STRING" id="1507870.A0A1V8TNQ2"/>
<keyword evidence="5" id="KW-0560">Oxidoreductase</keyword>
<dbReference type="Gene3D" id="3.60.130.10">
    <property type="entry name" value="Clavaminate synthase-like"/>
    <property type="match status" value="1"/>
</dbReference>
<evidence type="ECO:0000313" key="9">
    <source>
        <dbReference type="EMBL" id="OQO13000.1"/>
    </source>
</evidence>
<dbReference type="GO" id="GO:0005737">
    <property type="term" value="C:cytoplasm"/>
    <property type="evidence" value="ECO:0007669"/>
    <property type="project" value="TreeGrafter"/>
</dbReference>
<keyword evidence="6" id="KW-0408">Iron</keyword>
<sequence length="383" mass="43065">MAPGLLNDDLPDRSATETNGKIAYPQPLRLSGALEKYKFEDLTPVAGREYLNVNIVDELLQDNAALRDLAITISQRSVVFFRAQDNLTDDRQKEFVHKLGLLSGKPKDSTLHIHPVLNNTSEFGVADAEISTISSEARKKFFGGEQGSRQPRRYDAATWHADIQFERKPADYTSLKLTKLPSNGGDTLFASGVEIFDRFSKPYQRFLEGLTATFIGDGFHKAAAANPHTVHIHEGPRGAPENIDQTLSAVHPVIRTNPVTGWKSVFALGTFPKYINELHAEESDELLAKLRRTVLDSHDLTVRFKWKNENDIGKWLLYRRLWNDTDALFAVWDNRSAFHSATFDYSELGERFGHRAVGIGEKPYYDPNSKSRSESLADGYQLA</sequence>
<organism evidence="9 10">
    <name type="scientific">Cryoendolithus antarcticus</name>
    <dbReference type="NCBI Taxonomy" id="1507870"/>
    <lineage>
        <taxon>Eukaryota</taxon>
        <taxon>Fungi</taxon>
        <taxon>Dikarya</taxon>
        <taxon>Ascomycota</taxon>
        <taxon>Pezizomycotina</taxon>
        <taxon>Dothideomycetes</taxon>
        <taxon>Dothideomycetidae</taxon>
        <taxon>Cladosporiales</taxon>
        <taxon>Cladosporiaceae</taxon>
        <taxon>Cryoendolithus</taxon>
    </lineage>
</organism>
<protein>
    <recommendedName>
        <fullName evidence="8">TauD/TfdA-like domain-containing protein</fullName>
    </recommendedName>
</protein>
<dbReference type="SUPFAM" id="SSF51197">
    <property type="entry name" value="Clavaminate synthase-like"/>
    <property type="match status" value="1"/>
</dbReference>
<evidence type="ECO:0000259" key="8">
    <source>
        <dbReference type="Pfam" id="PF02668"/>
    </source>
</evidence>
<comment type="similarity">
    <text evidence="2">Belongs to the TfdA dioxygenase family.</text>
</comment>
<evidence type="ECO:0000256" key="5">
    <source>
        <dbReference type="ARBA" id="ARBA00023002"/>
    </source>
</evidence>
<dbReference type="OrthoDB" id="10257314at2759"/>
<dbReference type="InterPro" id="IPR051323">
    <property type="entry name" value="AtsK-like"/>
</dbReference>
<name>A0A1V8TNQ2_9PEZI</name>
<feature type="region of interest" description="Disordered" evidence="7">
    <location>
        <begin position="1"/>
        <end position="21"/>
    </location>
</feature>
<keyword evidence="4" id="KW-0223">Dioxygenase</keyword>
<comment type="cofactor">
    <cofactor evidence="1">
        <name>Fe(2+)</name>
        <dbReference type="ChEBI" id="CHEBI:29033"/>
    </cofactor>
</comment>
<evidence type="ECO:0000256" key="3">
    <source>
        <dbReference type="ARBA" id="ARBA00022723"/>
    </source>
</evidence>
<dbReference type="AlphaFoldDB" id="A0A1V8TNQ2"/>
<gene>
    <name evidence="9" type="ORF">B0A48_02464</name>
</gene>
<dbReference type="EMBL" id="NAJO01000004">
    <property type="protein sequence ID" value="OQO13000.1"/>
    <property type="molecule type" value="Genomic_DNA"/>
</dbReference>
<feature type="domain" description="TauD/TfdA-like" evidence="8">
    <location>
        <begin position="39"/>
        <end position="308"/>
    </location>
</feature>
<keyword evidence="10" id="KW-1185">Reference proteome</keyword>
<evidence type="ECO:0000256" key="1">
    <source>
        <dbReference type="ARBA" id="ARBA00001954"/>
    </source>
</evidence>
<evidence type="ECO:0000313" key="10">
    <source>
        <dbReference type="Proteomes" id="UP000192596"/>
    </source>
</evidence>
<reference evidence="10" key="1">
    <citation type="submission" date="2017-03" db="EMBL/GenBank/DDBJ databases">
        <title>Genomes of endolithic fungi from Antarctica.</title>
        <authorList>
            <person name="Coleine C."/>
            <person name="Masonjones S."/>
            <person name="Stajich J.E."/>
        </authorList>
    </citation>
    <scope>NUCLEOTIDE SEQUENCE [LARGE SCALE GENOMIC DNA]</scope>
    <source>
        <strain evidence="10">CCFEE 5527</strain>
    </source>
</reference>
<proteinExistence type="inferred from homology"/>
<dbReference type="InParanoid" id="A0A1V8TNQ2"/>
<dbReference type="InterPro" id="IPR003819">
    <property type="entry name" value="TauD/TfdA-like"/>
</dbReference>
<accession>A0A1V8TNQ2</accession>
<evidence type="ECO:0000256" key="4">
    <source>
        <dbReference type="ARBA" id="ARBA00022964"/>
    </source>
</evidence>
<dbReference type="InterPro" id="IPR042098">
    <property type="entry name" value="TauD-like_sf"/>
</dbReference>
<evidence type="ECO:0000256" key="2">
    <source>
        <dbReference type="ARBA" id="ARBA00005896"/>
    </source>
</evidence>
<dbReference type="GO" id="GO:0046872">
    <property type="term" value="F:metal ion binding"/>
    <property type="evidence" value="ECO:0007669"/>
    <property type="project" value="UniProtKB-KW"/>
</dbReference>
<dbReference type="PANTHER" id="PTHR30468:SF10">
    <property type="entry name" value="TAUD_TFDA-LIKE DOMAIN-CONTAINING PROTEIN"/>
    <property type="match status" value="1"/>
</dbReference>
<dbReference type="Proteomes" id="UP000192596">
    <property type="component" value="Unassembled WGS sequence"/>
</dbReference>
<comment type="caution">
    <text evidence="9">The sequence shown here is derived from an EMBL/GenBank/DDBJ whole genome shotgun (WGS) entry which is preliminary data.</text>
</comment>
<evidence type="ECO:0000256" key="7">
    <source>
        <dbReference type="SAM" id="MobiDB-lite"/>
    </source>
</evidence>
<dbReference type="GO" id="GO:0016706">
    <property type="term" value="F:2-oxoglutarate-dependent dioxygenase activity"/>
    <property type="evidence" value="ECO:0007669"/>
    <property type="project" value="TreeGrafter"/>
</dbReference>
<evidence type="ECO:0000256" key="6">
    <source>
        <dbReference type="ARBA" id="ARBA00023004"/>
    </source>
</evidence>
<dbReference type="Pfam" id="PF02668">
    <property type="entry name" value="TauD"/>
    <property type="match status" value="1"/>
</dbReference>
<dbReference type="PANTHER" id="PTHR30468">
    <property type="entry name" value="ALPHA-KETOGLUTARATE-DEPENDENT SULFONATE DIOXYGENASE"/>
    <property type="match status" value="1"/>
</dbReference>
<keyword evidence="3" id="KW-0479">Metal-binding</keyword>